<name>A0A919YVD0_9BACL</name>
<accession>A0A919YVD0</accession>
<dbReference type="PANTHER" id="PTHR37804:SF1">
    <property type="entry name" value="CDAA REGULATORY PROTEIN CDAR"/>
    <property type="match status" value="1"/>
</dbReference>
<dbReference type="PANTHER" id="PTHR37804">
    <property type="entry name" value="CDAA REGULATORY PROTEIN CDAR"/>
    <property type="match status" value="1"/>
</dbReference>
<dbReference type="AlphaFoldDB" id="A0A919YVD0"/>
<dbReference type="Gene3D" id="2.170.120.30">
    <property type="match status" value="2"/>
</dbReference>
<protein>
    <recommendedName>
        <fullName evidence="4">YbbR-like domain-containing protein</fullName>
    </recommendedName>
</protein>
<evidence type="ECO:0008006" key="4">
    <source>
        <dbReference type="Google" id="ProtNLM"/>
    </source>
</evidence>
<comment type="caution">
    <text evidence="2">The sequence shown here is derived from an EMBL/GenBank/DDBJ whole genome shotgun (WGS) entry which is preliminary data.</text>
</comment>
<proteinExistence type="predicted"/>
<dbReference type="RefSeq" id="WP_213519828.1">
    <property type="nucleotide sequence ID" value="NZ_BOSE01000013.1"/>
</dbReference>
<dbReference type="InterPro" id="IPR012505">
    <property type="entry name" value="YbbR"/>
</dbReference>
<feature type="compositionally biased region" description="Low complexity" evidence="1">
    <location>
        <begin position="458"/>
        <end position="489"/>
    </location>
</feature>
<dbReference type="Proteomes" id="UP000683139">
    <property type="component" value="Unassembled WGS sequence"/>
</dbReference>
<gene>
    <name evidence="2" type="ORF">J40TS1_48110</name>
</gene>
<evidence type="ECO:0000256" key="1">
    <source>
        <dbReference type="SAM" id="MobiDB-lite"/>
    </source>
</evidence>
<evidence type="ECO:0000313" key="3">
    <source>
        <dbReference type="Proteomes" id="UP000683139"/>
    </source>
</evidence>
<sequence>MDKLLNHPTSLKILAVLIAVLIWAVVHIDPETSPQSATSNTDTKVIEAAAIVPEGLDTDKYVLTAMEPTVARLVVEGRISSLYKATNDDYIVKLDLKNVEPGIQELPLTVELPSGIKEVELSPRKVTVQIEELETQTREVQVITEGQPAEGYLIGESSIVGDTGNVVEVTMPKDDYARLDKLAVTVDVTGADSTVTNKKAKVIAYDTQGNPMENVTIVPDTLTAETQITLPSKEVPIQLRYTGTLPDGFSLVSIGTDVEKVSVNARSEQLEQIAIFDGFILDLSKVKASGEVMVKAELSDGIAAVTPAEIPVDVVIEATERRTMSNVPVTITGLADNMKVNINDSSNGRIDVIVKGASSLLQKLKLSDVKLSLDVTGLQEGTHELTLDAELPAYLQVEESEGYSLTVNVKLSRAEQDVDTITPPDDGGTDGSGNGGNQPSGNGSGGTNSSSGGGGDSSSGNGNSGSSDNGSNNSSQEDPDSSPSDNDAGNSEEDTGGEEGQNSSAA</sequence>
<reference evidence="2" key="1">
    <citation type="submission" date="2021-03" db="EMBL/GenBank/DDBJ databases">
        <title>Antimicrobial resistance genes in bacteria isolated from Japanese honey, and their potential for conferring macrolide and lincosamide resistance in the American foulbrood pathogen Paenibacillus larvae.</title>
        <authorList>
            <person name="Okamoto M."/>
            <person name="Kumagai M."/>
            <person name="Kanamori H."/>
            <person name="Takamatsu D."/>
        </authorList>
    </citation>
    <scope>NUCLEOTIDE SEQUENCE</scope>
    <source>
        <strain evidence="2">J40TS1</strain>
    </source>
</reference>
<organism evidence="2 3">
    <name type="scientific">Paenibacillus montaniterrae</name>
    <dbReference type="NCBI Taxonomy" id="429341"/>
    <lineage>
        <taxon>Bacteria</taxon>
        <taxon>Bacillati</taxon>
        <taxon>Bacillota</taxon>
        <taxon>Bacilli</taxon>
        <taxon>Bacillales</taxon>
        <taxon>Paenibacillaceae</taxon>
        <taxon>Paenibacillus</taxon>
    </lineage>
</organism>
<dbReference type="EMBL" id="BOSE01000013">
    <property type="protein sequence ID" value="GIP19169.1"/>
    <property type="molecule type" value="Genomic_DNA"/>
</dbReference>
<dbReference type="InterPro" id="IPR053154">
    <property type="entry name" value="c-di-AMP_regulator"/>
</dbReference>
<dbReference type="Pfam" id="PF07949">
    <property type="entry name" value="YbbR"/>
    <property type="match status" value="2"/>
</dbReference>
<dbReference type="Gene3D" id="2.170.120.40">
    <property type="entry name" value="YbbR-like domain"/>
    <property type="match status" value="2"/>
</dbReference>
<keyword evidence="3" id="KW-1185">Reference proteome</keyword>
<feature type="compositionally biased region" description="Gly residues" evidence="1">
    <location>
        <begin position="429"/>
        <end position="457"/>
    </location>
</feature>
<evidence type="ECO:0000313" key="2">
    <source>
        <dbReference type="EMBL" id="GIP19169.1"/>
    </source>
</evidence>
<feature type="region of interest" description="Disordered" evidence="1">
    <location>
        <begin position="415"/>
        <end position="506"/>
    </location>
</feature>